<dbReference type="RefSeq" id="WP_252808964.1">
    <property type="nucleotide sequence ID" value="NZ_BAAABM010000016.1"/>
</dbReference>
<gene>
    <name evidence="2" type="ORF">GCM10010151_22200</name>
</gene>
<dbReference type="InterPro" id="IPR015791">
    <property type="entry name" value="Antimic/Inh_G_crystallin-like"/>
</dbReference>
<feature type="chain" id="PRO_5047161009" description="Secreted protein" evidence="1">
    <location>
        <begin position="24"/>
        <end position="106"/>
    </location>
</feature>
<sequence>MRKKTLALAPAVTAGIIALSAAAAQASTIVVYEGDHFSGHSITLSKCGMSNIPARYHGSYKWYATGQSARMYNQPNAEGVVHFVLRSDRNAEQATPFGWRSMFIEC</sequence>
<dbReference type="Gene3D" id="2.60.20.30">
    <property type="match status" value="1"/>
</dbReference>
<evidence type="ECO:0008006" key="4">
    <source>
        <dbReference type="Google" id="ProtNLM"/>
    </source>
</evidence>
<dbReference type="SUPFAM" id="SSF49695">
    <property type="entry name" value="gamma-Crystallin-like"/>
    <property type="match status" value="1"/>
</dbReference>
<keyword evidence="3" id="KW-1185">Reference proteome</keyword>
<dbReference type="InterPro" id="IPR015201">
    <property type="entry name" value="Antimicrobial_MiAMP1"/>
</dbReference>
<dbReference type="Proteomes" id="UP001501822">
    <property type="component" value="Unassembled WGS sequence"/>
</dbReference>
<dbReference type="EMBL" id="BAAABM010000016">
    <property type="protein sequence ID" value="GAA0331910.1"/>
    <property type="molecule type" value="Genomic_DNA"/>
</dbReference>
<dbReference type="InterPro" id="IPR011024">
    <property type="entry name" value="G_crystallin-like"/>
</dbReference>
<protein>
    <recommendedName>
        <fullName evidence="4">Secreted protein</fullName>
    </recommendedName>
</protein>
<feature type="signal peptide" evidence="1">
    <location>
        <begin position="1"/>
        <end position="23"/>
    </location>
</feature>
<dbReference type="Pfam" id="PF09117">
    <property type="entry name" value="MiAMP1"/>
    <property type="match status" value="1"/>
</dbReference>
<comment type="caution">
    <text evidence="2">The sequence shown here is derived from an EMBL/GenBank/DDBJ whole genome shotgun (WGS) entry which is preliminary data.</text>
</comment>
<evidence type="ECO:0000256" key="1">
    <source>
        <dbReference type="SAM" id="SignalP"/>
    </source>
</evidence>
<keyword evidence="1" id="KW-0732">Signal</keyword>
<proteinExistence type="predicted"/>
<evidence type="ECO:0000313" key="2">
    <source>
        <dbReference type="EMBL" id="GAA0331910.1"/>
    </source>
</evidence>
<reference evidence="3" key="1">
    <citation type="journal article" date="2019" name="Int. J. Syst. Evol. Microbiol.">
        <title>The Global Catalogue of Microorganisms (GCM) 10K type strain sequencing project: providing services to taxonomists for standard genome sequencing and annotation.</title>
        <authorList>
            <consortium name="The Broad Institute Genomics Platform"/>
            <consortium name="The Broad Institute Genome Sequencing Center for Infectious Disease"/>
            <person name="Wu L."/>
            <person name="Ma J."/>
        </authorList>
    </citation>
    <scope>NUCLEOTIDE SEQUENCE [LARGE SCALE GENOMIC DNA]</scope>
    <source>
        <strain evidence="3">JCM 3146</strain>
    </source>
</reference>
<evidence type="ECO:0000313" key="3">
    <source>
        <dbReference type="Proteomes" id="UP001501822"/>
    </source>
</evidence>
<name>A0ABP3G2A9_9ACTN</name>
<accession>A0ABP3G2A9</accession>
<organism evidence="2 3">
    <name type="scientific">Actinoallomurus spadix</name>
    <dbReference type="NCBI Taxonomy" id="79912"/>
    <lineage>
        <taxon>Bacteria</taxon>
        <taxon>Bacillati</taxon>
        <taxon>Actinomycetota</taxon>
        <taxon>Actinomycetes</taxon>
        <taxon>Streptosporangiales</taxon>
        <taxon>Thermomonosporaceae</taxon>
        <taxon>Actinoallomurus</taxon>
    </lineage>
</organism>